<dbReference type="EMBL" id="FOLG01000009">
    <property type="protein sequence ID" value="SFC81574.1"/>
    <property type="molecule type" value="Genomic_DNA"/>
</dbReference>
<dbReference type="RefSeq" id="WP_093361566.1">
    <property type="nucleotide sequence ID" value="NZ_FOLG01000009.1"/>
</dbReference>
<evidence type="ECO:0000313" key="2">
    <source>
        <dbReference type="EMBL" id="SFC81574.1"/>
    </source>
</evidence>
<dbReference type="Proteomes" id="UP000198728">
    <property type="component" value="Unassembled WGS sequence"/>
</dbReference>
<evidence type="ECO:0000313" key="3">
    <source>
        <dbReference type="Proteomes" id="UP000198728"/>
    </source>
</evidence>
<organism evidence="2 3">
    <name type="scientific">Tropicimonas isoalkanivorans</name>
    <dbReference type="NCBI Taxonomy" id="441112"/>
    <lineage>
        <taxon>Bacteria</taxon>
        <taxon>Pseudomonadati</taxon>
        <taxon>Pseudomonadota</taxon>
        <taxon>Alphaproteobacteria</taxon>
        <taxon>Rhodobacterales</taxon>
        <taxon>Roseobacteraceae</taxon>
        <taxon>Tropicimonas</taxon>
    </lineage>
</organism>
<dbReference type="OrthoDB" id="9809275at2"/>
<name>A0A1I1M8A6_9RHOB</name>
<gene>
    <name evidence="2" type="ORF">SAMN04488094_109199</name>
</gene>
<evidence type="ECO:0000259" key="1">
    <source>
        <dbReference type="Pfam" id="PF01636"/>
    </source>
</evidence>
<sequence length="339" mass="36547">MTRQAARDAFLRRAGWGGAEAAPLAGDASTRRYERLARGAETAILMDAPPDRGNDVEPFVRIAGHLTSFGLSAPRVLAEDRAEGFLLLEDLGDALLARLVAETPADETALYAAATDLLVALHRHPAPPDLPRPGPKDMAQAVDLALTWYAPGCGRETSAAEVERCVALVAQALADLPVEAPVVALRDFHAENLIWLPERSGPAKVGLLDFQDAFAGRRAYDLVSLLEDARRDVPPPVRAAMIDRYIAASGCDADAFRLSADVVAAQRNLRILGVFARLAMHFGKPKYVDLIPRVWAHLQGDLAHPALAELAAFLADTLPDPTPDRLERIRHACGTHPTP</sequence>
<keyword evidence="3" id="KW-1185">Reference proteome</keyword>
<dbReference type="Pfam" id="PF01636">
    <property type="entry name" value="APH"/>
    <property type="match status" value="1"/>
</dbReference>
<protein>
    <recommendedName>
        <fullName evidence="1">Aminoglycoside phosphotransferase domain-containing protein</fullName>
    </recommendedName>
</protein>
<reference evidence="2 3" key="1">
    <citation type="submission" date="2016-10" db="EMBL/GenBank/DDBJ databases">
        <authorList>
            <person name="de Groot N.N."/>
        </authorList>
    </citation>
    <scope>NUCLEOTIDE SEQUENCE [LARGE SCALE GENOMIC DNA]</scope>
    <source>
        <strain evidence="2 3">DSM 19548</strain>
    </source>
</reference>
<dbReference type="AlphaFoldDB" id="A0A1I1M8A6"/>
<dbReference type="STRING" id="441112.SAMN04488094_109199"/>
<proteinExistence type="predicted"/>
<dbReference type="Gene3D" id="3.90.1200.10">
    <property type="match status" value="1"/>
</dbReference>
<dbReference type="InterPro" id="IPR011009">
    <property type="entry name" value="Kinase-like_dom_sf"/>
</dbReference>
<dbReference type="SUPFAM" id="SSF56112">
    <property type="entry name" value="Protein kinase-like (PK-like)"/>
    <property type="match status" value="1"/>
</dbReference>
<accession>A0A1I1M8A6</accession>
<dbReference type="InterPro" id="IPR002575">
    <property type="entry name" value="Aminoglycoside_PTrfase"/>
</dbReference>
<feature type="domain" description="Aminoglycoside phosphotransferase" evidence="1">
    <location>
        <begin position="21"/>
        <end position="246"/>
    </location>
</feature>
<dbReference type="Gene3D" id="3.30.200.20">
    <property type="entry name" value="Phosphorylase Kinase, domain 1"/>
    <property type="match status" value="1"/>
</dbReference>